<evidence type="ECO:0000313" key="2">
    <source>
        <dbReference type="Proteomes" id="UP000245647"/>
    </source>
</evidence>
<organism evidence="1 2">
    <name type="scientific">Pararcticibacter amylolyticus</name>
    <dbReference type="NCBI Taxonomy" id="2173175"/>
    <lineage>
        <taxon>Bacteria</taxon>
        <taxon>Pseudomonadati</taxon>
        <taxon>Bacteroidota</taxon>
        <taxon>Sphingobacteriia</taxon>
        <taxon>Sphingobacteriales</taxon>
        <taxon>Sphingobacteriaceae</taxon>
        <taxon>Pararcticibacter</taxon>
    </lineage>
</organism>
<proteinExistence type="predicted"/>
<dbReference type="Pfam" id="PF07610">
    <property type="entry name" value="DUF1573"/>
    <property type="match status" value="1"/>
</dbReference>
<protein>
    <recommendedName>
        <fullName evidence="3">DUF1573 domain-containing protein</fullName>
    </recommendedName>
</protein>
<gene>
    <name evidence="1" type="ORF">DDR33_11500</name>
</gene>
<accession>A0A2U2PGW0</accession>
<sequence length="84" mass="9305">MAKKTEVRFMLYNTGHRILTVNDIVSDCQCTKPECEIRDILPGDSSTVKVNILPTLAGPIMQKITVYSNACNSPEILIIRAVVI</sequence>
<dbReference type="InterPro" id="IPR013783">
    <property type="entry name" value="Ig-like_fold"/>
</dbReference>
<dbReference type="InterPro" id="IPR011467">
    <property type="entry name" value="DUF1573"/>
</dbReference>
<dbReference type="Gene3D" id="2.60.40.10">
    <property type="entry name" value="Immunoglobulins"/>
    <property type="match status" value="1"/>
</dbReference>
<dbReference type="AlphaFoldDB" id="A0A2U2PGW0"/>
<dbReference type="Proteomes" id="UP000245647">
    <property type="component" value="Unassembled WGS sequence"/>
</dbReference>
<comment type="caution">
    <text evidence="1">The sequence shown here is derived from an EMBL/GenBank/DDBJ whole genome shotgun (WGS) entry which is preliminary data.</text>
</comment>
<keyword evidence="2" id="KW-1185">Reference proteome</keyword>
<reference evidence="1 2" key="1">
    <citation type="submission" date="2018-04" db="EMBL/GenBank/DDBJ databases">
        <title>Pedobacter chongqingensis sp. nov., isolated from a rottenly hemp rope.</title>
        <authorList>
            <person name="Cai Y."/>
        </authorList>
    </citation>
    <scope>NUCLEOTIDE SEQUENCE [LARGE SCALE GENOMIC DNA]</scope>
    <source>
        <strain evidence="1 2">FJ4-8</strain>
    </source>
</reference>
<name>A0A2U2PGW0_9SPHI</name>
<dbReference type="EMBL" id="QEAS01000008">
    <property type="protein sequence ID" value="PWG80641.1"/>
    <property type="molecule type" value="Genomic_DNA"/>
</dbReference>
<dbReference type="OrthoDB" id="826619at2"/>
<evidence type="ECO:0000313" key="1">
    <source>
        <dbReference type="EMBL" id="PWG80641.1"/>
    </source>
</evidence>
<evidence type="ECO:0008006" key="3">
    <source>
        <dbReference type="Google" id="ProtNLM"/>
    </source>
</evidence>